<dbReference type="AlphaFoldDB" id="A0A1Q9CKZ9"/>
<feature type="compositionally biased region" description="Polar residues" evidence="1">
    <location>
        <begin position="460"/>
        <end position="471"/>
    </location>
</feature>
<evidence type="ECO:0000256" key="1">
    <source>
        <dbReference type="SAM" id="MobiDB-lite"/>
    </source>
</evidence>
<dbReference type="EMBL" id="LSRX01001104">
    <property type="protein sequence ID" value="OLP83608.1"/>
    <property type="molecule type" value="Genomic_DNA"/>
</dbReference>
<reference evidence="2 3" key="1">
    <citation type="submission" date="2016-02" db="EMBL/GenBank/DDBJ databases">
        <title>Genome analysis of coral dinoflagellate symbionts highlights evolutionary adaptations to a symbiotic lifestyle.</title>
        <authorList>
            <person name="Aranda M."/>
            <person name="Li Y."/>
            <person name="Liew Y.J."/>
            <person name="Baumgarten S."/>
            <person name="Simakov O."/>
            <person name="Wilson M."/>
            <person name="Piel J."/>
            <person name="Ashoor H."/>
            <person name="Bougouffa S."/>
            <person name="Bajic V.B."/>
            <person name="Ryu T."/>
            <person name="Ravasi T."/>
            <person name="Bayer T."/>
            <person name="Micklem G."/>
            <person name="Kim H."/>
            <person name="Bhak J."/>
            <person name="Lajeunesse T.C."/>
            <person name="Voolstra C.R."/>
        </authorList>
    </citation>
    <scope>NUCLEOTIDE SEQUENCE [LARGE SCALE GENOMIC DNA]</scope>
    <source>
        <strain evidence="2 3">CCMP2467</strain>
    </source>
</reference>
<evidence type="ECO:0000313" key="3">
    <source>
        <dbReference type="Proteomes" id="UP000186817"/>
    </source>
</evidence>
<sequence>MASPTFRLGRNTLGVRESLVAAWKTRSWRHGWHAVLHAPIIILFVTLRDGARSGEPLQWRSRRNALQGAEGIDSIELRPVAVLQDQSSRVGGMLTNLRRASFMSLGGLRKDRGVVLPPLERRKSRRKVTGKKASVKRAQTPVLMEPHVEHTSLLLQHAVYRGDDPFKNLNSVWLGGGDKGELKEEDSDEEDENLEDMTDERREELQEKAAKKAAKEKFLEDEEARIRQLRNTALGHLTWLRGHNLGADLVPTWKVLKIKSEELQQKNRLKGPTRIGGDLWYKAFTPNSQKDWCWKGSFVNEVRFLAESQNMPLAWLNIKTAQSLFRQDPSFEQAVAYHVVAVSTDRSRYLWSHAFVQLLTVLQEEQKFEYGRVCLSPEDMAKRYPQARFPTPGKYEVVKSNEAVTIPVPPLLTRSIGKSARGAPPEPPPLPERLPCPVAYEITEPWMGIFATKAEKKNVMSNYQRRTSTYKSLAPGRSEEFEGTEDGEEANEQAEEEELENDEEVENSDEETGPAGGFNMTGYGRGNAEEQEEGSESFESSENEEDPGDEQMQGEDEGFEESSAFEAGDASPAADIERDVDQFGEDEEIQPSRSKVSAGHLDSGEESQEVEIQAVRQDMWSGVSLVA</sequence>
<gene>
    <name evidence="2" type="ORF">AK812_SmicGene35615</name>
</gene>
<feature type="region of interest" description="Disordered" evidence="1">
    <location>
        <begin position="177"/>
        <end position="203"/>
    </location>
</feature>
<dbReference type="Proteomes" id="UP000186817">
    <property type="component" value="Unassembled WGS sequence"/>
</dbReference>
<feature type="region of interest" description="Disordered" evidence="1">
    <location>
        <begin position="460"/>
        <end position="609"/>
    </location>
</feature>
<accession>A0A1Q9CKZ9</accession>
<feature type="compositionally biased region" description="Acidic residues" evidence="1">
    <location>
        <begin position="183"/>
        <end position="198"/>
    </location>
</feature>
<organism evidence="2 3">
    <name type="scientific">Symbiodinium microadriaticum</name>
    <name type="common">Dinoflagellate</name>
    <name type="synonym">Zooxanthella microadriatica</name>
    <dbReference type="NCBI Taxonomy" id="2951"/>
    <lineage>
        <taxon>Eukaryota</taxon>
        <taxon>Sar</taxon>
        <taxon>Alveolata</taxon>
        <taxon>Dinophyceae</taxon>
        <taxon>Suessiales</taxon>
        <taxon>Symbiodiniaceae</taxon>
        <taxon>Symbiodinium</taxon>
    </lineage>
</organism>
<evidence type="ECO:0000313" key="2">
    <source>
        <dbReference type="EMBL" id="OLP83608.1"/>
    </source>
</evidence>
<dbReference type="PROSITE" id="PS01094">
    <property type="entry name" value="UPF0076"/>
    <property type="match status" value="1"/>
</dbReference>
<name>A0A1Q9CKZ9_SYMMI</name>
<feature type="compositionally biased region" description="Acidic residues" evidence="1">
    <location>
        <begin position="529"/>
        <end position="560"/>
    </location>
</feature>
<comment type="caution">
    <text evidence="2">The sequence shown here is derived from an EMBL/GenBank/DDBJ whole genome shotgun (WGS) entry which is preliminary data.</text>
</comment>
<keyword evidence="3" id="KW-1185">Reference proteome</keyword>
<proteinExistence type="predicted"/>
<protein>
    <submittedName>
        <fullName evidence="2">Uncharacterized protein</fullName>
    </submittedName>
</protein>
<dbReference type="InterPro" id="IPR019897">
    <property type="entry name" value="RidA_CS"/>
</dbReference>
<feature type="compositionally biased region" description="Acidic residues" evidence="1">
    <location>
        <begin position="481"/>
        <end position="512"/>
    </location>
</feature>
<dbReference type="OrthoDB" id="433026at2759"/>